<keyword evidence="1" id="KW-0812">Transmembrane</keyword>
<name>A0A238JJG8_9RHOB</name>
<dbReference type="EMBL" id="FXYE01000001">
    <property type="protein sequence ID" value="SMX30820.1"/>
    <property type="molecule type" value="Genomic_DNA"/>
</dbReference>
<dbReference type="Proteomes" id="UP000202922">
    <property type="component" value="Unassembled WGS sequence"/>
</dbReference>
<evidence type="ECO:0000259" key="2">
    <source>
        <dbReference type="Pfam" id="PF09835"/>
    </source>
</evidence>
<protein>
    <recommendedName>
        <fullName evidence="2">DUF2062 domain-containing protein</fullName>
    </recommendedName>
</protein>
<keyword evidence="1" id="KW-1133">Transmembrane helix</keyword>
<dbReference type="InterPro" id="IPR018639">
    <property type="entry name" value="DUF2062"/>
</dbReference>
<organism evidence="3 4">
    <name type="scientific">Actibacterium lipolyticum</name>
    <dbReference type="NCBI Taxonomy" id="1524263"/>
    <lineage>
        <taxon>Bacteria</taxon>
        <taxon>Pseudomonadati</taxon>
        <taxon>Pseudomonadota</taxon>
        <taxon>Alphaproteobacteria</taxon>
        <taxon>Rhodobacterales</taxon>
        <taxon>Roseobacteraceae</taxon>
        <taxon>Actibacterium</taxon>
    </lineage>
</organism>
<reference evidence="4" key="1">
    <citation type="submission" date="2017-05" db="EMBL/GenBank/DDBJ databases">
        <authorList>
            <person name="Rodrigo-Torres L."/>
            <person name="Arahal R. D."/>
            <person name="Lucena T."/>
        </authorList>
    </citation>
    <scope>NUCLEOTIDE SEQUENCE [LARGE SCALE GENOMIC DNA]</scope>
    <source>
        <strain evidence="4">CECT 8621</strain>
    </source>
</reference>
<dbReference type="Pfam" id="PF09835">
    <property type="entry name" value="DUF2062"/>
    <property type="match status" value="1"/>
</dbReference>
<feature type="transmembrane region" description="Helical" evidence="1">
    <location>
        <begin position="73"/>
        <end position="96"/>
    </location>
</feature>
<keyword evidence="4" id="KW-1185">Reference proteome</keyword>
<evidence type="ECO:0000313" key="3">
    <source>
        <dbReference type="EMBL" id="SMX30820.1"/>
    </source>
</evidence>
<evidence type="ECO:0000313" key="4">
    <source>
        <dbReference type="Proteomes" id="UP000202922"/>
    </source>
</evidence>
<sequence length="238" mass="26466">MSRPSNASGMRIASSELPKGTYGLVFKRRNKPSLMQSVLGFIYPRGGWGRAFHYIRHRVHRLPDSPERIARGIFAGVFTAFTPFYSLHFLVAAVIARLMNGNILAALAGTFFGNPLTYLPIGVVCLKVGHFMLGTEFEGELDESLIDKFFGAADDLFENFLALFTDAEANWSNLSRFYDEVFMPYLVGGIIPGIVAGLIAYYLSVPVITAYQKRRRGRIKQKLSELREKAAGKVDEGA</sequence>
<keyword evidence="1" id="KW-0472">Membrane</keyword>
<dbReference type="PANTHER" id="PTHR40547">
    <property type="entry name" value="SLL0298 PROTEIN"/>
    <property type="match status" value="1"/>
</dbReference>
<feature type="transmembrane region" description="Helical" evidence="1">
    <location>
        <begin position="182"/>
        <end position="211"/>
    </location>
</feature>
<accession>A0A238JJG8</accession>
<proteinExistence type="predicted"/>
<gene>
    <name evidence="3" type="ORF">COL8621_00136</name>
</gene>
<feature type="domain" description="DUF2062" evidence="2">
    <location>
        <begin position="50"/>
        <end position="216"/>
    </location>
</feature>
<dbReference type="PANTHER" id="PTHR40547:SF1">
    <property type="entry name" value="SLL0298 PROTEIN"/>
    <property type="match status" value="1"/>
</dbReference>
<dbReference type="AlphaFoldDB" id="A0A238JJG8"/>
<evidence type="ECO:0000256" key="1">
    <source>
        <dbReference type="SAM" id="Phobius"/>
    </source>
</evidence>
<feature type="transmembrane region" description="Helical" evidence="1">
    <location>
        <begin position="103"/>
        <end position="123"/>
    </location>
</feature>